<dbReference type="SMART" id="SM00220">
    <property type="entry name" value="S_TKc"/>
    <property type="match status" value="1"/>
</dbReference>
<feature type="compositionally biased region" description="Polar residues" evidence="5">
    <location>
        <begin position="16"/>
        <end position="26"/>
    </location>
</feature>
<keyword evidence="3 7" id="KW-0418">Kinase</keyword>
<dbReference type="Proteomes" id="UP000198287">
    <property type="component" value="Unassembled WGS sequence"/>
</dbReference>
<reference evidence="7 8" key="1">
    <citation type="submission" date="2015-12" db="EMBL/GenBank/DDBJ databases">
        <title>The genome of Folsomia candida.</title>
        <authorList>
            <person name="Faddeeva A."/>
            <person name="Derks M.F."/>
            <person name="Anvar Y."/>
            <person name="Smit S."/>
            <person name="Van Straalen N."/>
            <person name="Roelofs D."/>
        </authorList>
    </citation>
    <scope>NUCLEOTIDE SEQUENCE [LARGE SCALE GENOMIC DNA]</scope>
    <source>
        <strain evidence="7 8">VU population</strain>
        <tissue evidence="7">Whole body</tissue>
    </source>
</reference>
<dbReference type="PANTHER" id="PTHR11042">
    <property type="entry name" value="EUKARYOTIC TRANSLATION INITIATION FACTOR 2-ALPHA KINASE EIF2-ALPHA KINASE -RELATED"/>
    <property type="match status" value="1"/>
</dbReference>
<evidence type="ECO:0000313" key="8">
    <source>
        <dbReference type="Proteomes" id="UP000198287"/>
    </source>
</evidence>
<organism evidence="7 8">
    <name type="scientific">Folsomia candida</name>
    <name type="common">Springtail</name>
    <dbReference type="NCBI Taxonomy" id="158441"/>
    <lineage>
        <taxon>Eukaryota</taxon>
        <taxon>Metazoa</taxon>
        <taxon>Ecdysozoa</taxon>
        <taxon>Arthropoda</taxon>
        <taxon>Hexapoda</taxon>
        <taxon>Collembola</taxon>
        <taxon>Entomobryomorpha</taxon>
        <taxon>Isotomoidea</taxon>
        <taxon>Isotomidae</taxon>
        <taxon>Proisotominae</taxon>
        <taxon>Folsomia</taxon>
    </lineage>
</organism>
<dbReference type="Gene3D" id="3.30.200.20">
    <property type="entry name" value="Phosphorylase Kinase, domain 1"/>
    <property type="match status" value="1"/>
</dbReference>
<evidence type="ECO:0000259" key="6">
    <source>
        <dbReference type="PROSITE" id="PS50011"/>
    </source>
</evidence>
<dbReference type="Gene3D" id="1.10.510.10">
    <property type="entry name" value="Transferase(Phosphotransferase) domain 1"/>
    <property type="match status" value="1"/>
</dbReference>
<dbReference type="PROSITE" id="PS50011">
    <property type="entry name" value="PROTEIN_KINASE_DOM"/>
    <property type="match status" value="1"/>
</dbReference>
<dbReference type="OrthoDB" id="346907at2759"/>
<dbReference type="InterPro" id="IPR011050">
    <property type="entry name" value="Pectin_lyase_fold/virulence"/>
</dbReference>
<keyword evidence="2" id="KW-0547">Nucleotide-binding</keyword>
<dbReference type="GO" id="GO:0004672">
    <property type="term" value="F:protein kinase activity"/>
    <property type="evidence" value="ECO:0007669"/>
    <property type="project" value="InterPro"/>
</dbReference>
<sequence>MGHEFSIPSPVAGTGSELSSSPPLDVSTSRLTLESCIGDGTFGPVFKARDIKSKSPVAVKFMLPTLWSEKGERYFTYKLDTSKDLDPHENVVKTLAVTRNQFSFDEIKMLLCSDLLNSEKRHELRSKYFGQLSESPIVEVVCFEMELCGKDLRQWITKQINDPDDNLLRQQIVIIQNIIAGLEHLHRNKIMHKYFRSEHVIFSSFEFALPVKIRGFNNIDHNNWMEWSKIKLRKYAFSLGLVIWEVAQLLKFSDSRKFFNQLVNNGNEGLITLHPNIKVLRHLITALIGKTVKDKLQNMEQVRKFLANWEFKYDSILHKYMTASNVIELNTCLEDAGSGSIITLDEGEYVGAFIVKGDNITVTGKGQLTIIDNNNDSPGLIIEGKDHVISSMSIRVVWVQVTVA</sequence>
<dbReference type="InterPro" id="IPR000719">
    <property type="entry name" value="Prot_kinase_dom"/>
</dbReference>
<name>A0A226D5G7_FOLCA</name>
<feature type="region of interest" description="Disordered" evidence="5">
    <location>
        <begin position="1"/>
        <end position="26"/>
    </location>
</feature>
<gene>
    <name evidence="7" type="ORF">Fcan01_24560</name>
</gene>
<comment type="caution">
    <text evidence="7">The sequence shown here is derived from an EMBL/GenBank/DDBJ whole genome shotgun (WGS) entry which is preliminary data.</text>
</comment>
<evidence type="ECO:0000256" key="2">
    <source>
        <dbReference type="ARBA" id="ARBA00022741"/>
    </source>
</evidence>
<keyword evidence="1" id="KW-0808">Transferase</keyword>
<evidence type="ECO:0000313" key="7">
    <source>
        <dbReference type="EMBL" id="OXA40805.1"/>
    </source>
</evidence>
<dbReference type="EMBL" id="LNIX01000032">
    <property type="protein sequence ID" value="OXA40805.1"/>
    <property type="molecule type" value="Genomic_DNA"/>
</dbReference>
<evidence type="ECO:0000256" key="1">
    <source>
        <dbReference type="ARBA" id="ARBA00022679"/>
    </source>
</evidence>
<dbReference type="InterPro" id="IPR050339">
    <property type="entry name" value="CC_SR_Kinase"/>
</dbReference>
<evidence type="ECO:0000256" key="5">
    <source>
        <dbReference type="SAM" id="MobiDB-lite"/>
    </source>
</evidence>
<proteinExistence type="predicted"/>
<dbReference type="GO" id="GO:0005634">
    <property type="term" value="C:nucleus"/>
    <property type="evidence" value="ECO:0007669"/>
    <property type="project" value="TreeGrafter"/>
</dbReference>
<keyword evidence="8" id="KW-1185">Reference proteome</keyword>
<evidence type="ECO:0000256" key="3">
    <source>
        <dbReference type="ARBA" id="ARBA00022777"/>
    </source>
</evidence>
<dbReference type="SUPFAM" id="SSF51126">
    <property type="entry name" value="Pectin lyase-like"/>
    <property type="match status" value="1"/>
</dbReference>
<protein>
    <submittedName>
        <fullName evidence="7">Mitogen-activated protein kinase kinase kinase dlk-1</fullName>
    </submittedName>
</protein>
<keyword evidence="4" id="KW-0067">ATP-binding</keyword>
<accession>A0A226D5G7</accession>
<evidence type="ECO:0000256" key="4">
    <source>
        <dbReference type="ARBA" id="ARBA00022840"/>
    </source>
</evidence>
<feature type="domain" description="Protein kinase" evidence="6">
    <location>
        <begin position="31"/>
        <end position="404"/>
    </location>
</feature>
<dbReference type="GO" id="GO:0005737">
    <property type="term" value="C:cytoplasm"/>
    <property type="evidence" value="ECO:0007669"/>
    <property type="project" value="TreeGrafter"/>
</dbReference>
<dbReference type="Pfam" id="PF00069">
    <property type="entry name" value="Pkinase"/>
    <property type="match status" value="1"/>
</dbReference>
<dbReference type="InterPro" id="IPR011009">
    <property type="entry name" value="Kinase-like_dom_sf"/>
</dbReference>
<dbReference type="SUPFAM" id="SSF56112">
    <property type="entry name" value="Protein kinase-like (PK-like)"/>
    <property type="match status" value="1"/>
</dbReference>
<dbReference type="GO" id="GO:0005524">
    <property type="term" value="F:ATP binding"/>
    <property type="evidence" value="ECO:0007669"/>
    <property type="project" value="UniProtKB-KW"/>
</dbReference>
<dbReference type="AlphaFoldDB" id="A0A226D5G7"/>